<dbReference type="InterPro" id="IPR048261">
    <property type="entry name" value="SlpA/SlyD-like_ins_sf"/>
</dbReference>
<dbReference type="InterPro" id="IPR046357">
    <property type="entry name" value="PPIase_dom_sf"/>
</dbReference>
<keyword evidence="7 9" id="KW-0413">Isomerase</keyword>
<evidence type="ECO:0000256" key="10">
    <source>
        <dbReference type="RuleBase" id="RU003915"/>
    </source>
</evidence>
<dbReference type="Gene3D" id="3.10.50.40">
    <property type="match status" value="1"/>
</dbReference>
<evidence type="ECO:0000256" key="6">
    <source>
        <dbReference type="ARBA" id="ARBA00023186"/>
    </source>
</evidence>
<comment type="caution">
    <text evidence="12">The sequence shown here is derived from an EMBL/GenBank/DDBJ whole genome shotgun (WGS) entry which is preliminary data.</text>
</comment>
<protein>
    <recommendedName>
        <fullName evidence="10">Peptidyl-prolyl cis-trans isomerase</fullName>
        <ecNumber evidence="10">5.2.1.8</ecNumber>
    </recommendedName>
</protein>
<dbReference type="Proteomes" id="UP001548189">
    <property type="component" value="Unassembled WGS sequence"/>
</dbReference>
<dbReference type="Pfam" id="PF00254">
    <property type="entry name" value="FKBP_C"/>
    <property type="match status" value="1"/>
</dbReference>
<keyword evidence="13" id="KW-1185">Reference proteome</keyword>
<dbReference type="PROSITE" id="PS50059">
    <property type="entry name" value="FKBP_PPIASE"/>
    <property type="match status" value="1"/>
</dbReference>
<dbReference type="Gene3D" id="2.40.10.330">
    <property type="match status" value="1"/>
</dbReference>
<proteinExistence type="inferred from homology"/>
<reference evidence="12 13" key="1">
    <citation type="submission" date="2024-06" db="EMBL/GenBank/DDBJ databases">
        <authorList>
            <person name="Li F."/>
        </authorList>
    </citation>
    <scope>NUCLEOTIDE SEQUENCE [LARGE SCALE GENOMIC DNA]</scope>
    <source>
        <strain evidence="12 13">GXAS 311</strain>
    </source>
</reference>
<evidence type="ECO:0000256" key="7">
    <source>
        <dbReference type="ARBA" id="ARBA00023235"/>
    </source>
</evidence>
<feature type="domain" description="PPIase FKBP-type" evidence="11">
    <location>
        <begin position="4"/>
        <end position="80"/>
    </location>
</feature>
<organism evidence="12 13">
    <name type="scientific">Aliikangiella maris</name>
    <dbReference type="NCBI Taxonomy" id="3162458"/>
    <lineage>
        <taxon>Bacteria</taxon>
        <taxon>Pseudomonadati</taxon>
        <taxon>Pseudomonadota</taxon>
        <taxon>Gammaproteobacteria</taxon>
        <taxon>Oceanospirillales</taxon>
        <taxon>Pleioneaceae</taxon>
        <taxon>Aliikangiella</taxon>
    </lineage>
</organism>
<evidence type="ECO:0000313" key="13">
    <source>
        <dbReference type="Proteomes" id="UP001548189"/>
    </source>
</evidence>
<name>A0ABV2BTU2_9GAMM</name>
<evidence type="ECO:0000256" key="8">
    <source>
        <dbReference type="ARBA" id="ARBA00037071"/>
    </source>
</evidence>
<keyword evidence="6" id="KW-0143">Chaperone</keyword>
<evidence type="ECO:0000256" key="2">
    <source>
        <dbReference type="ARBA" id="ARBA00004496"/>
    </source>
</evidence>
<dbReference type="SUPFAM" id="SSF54534">
    <property type="entry name" value="FKBP-like"/>
    <property type="match status" value="1"/>
</dbReference>
<evidence type="ECO:0000256" key="4">
    <source>
        <dbReference type="ARBA" id="ARBA00022490"/>
    </source>
</evidence>
<dbReference type="PANTHER" id="PTHR47861:SF3">
    <property type="entry name" value="FKBP-TYPE PEPTIDYL-PROLYL CIS-TRANS ISOMERASE SLYD"/>
    <property type="match status" value="1"/>
</dbReference>
<evidence type="ECO:0000259" key="11">
    <source>
        <dbReference type="PROSITE" id="PS50059"/>
    </source>
</evidence>
<evidence type="ECO:0000256" key="3">
    <source>
        <dbReference type="ARBA" id="ARBA00006577"/>
    </source>
</evidence>
<dbReference type="RefSeq" id="WP_353895946.1">
    <property type="nucleotide sequence ID" value="NZ_JBEVCJ010000009.1"/>
</dbReference>
<keyword evidence="4" id="KW-0963">Cytoplasm</keyword>
<accession>A0ABV2BTU2</accession>
<evidence type="ECO:0000256" key="1">
    <source>
        <dbReference type="ARBA" id="ARBA00000971"/>
    </source>
</evidence>
<comment type="catalytic activity">
    <reaction evidence="1 9 10">
        <text>[protein]-peptidylproline (omega=180) = [protein]-peptidylproline (omega=0)</text>
        <dbReference type="Rhea" id="RHEA:16237"/>
        <dbReference type="Rhea" id="RHEA-COMP:10747"/>
        <dbReference type="Rhea" id="RHEA-COMP:10748"/>
        <dbReference type="ChEBI" id="CHEBI:83833"/>
        <dbReference type="ChEBI" id="CHEBI:83834"/>
        <dbReference type="EC" id="5.2.1.8"/>
    </reaction>
</comment>
<evidence type="ECO:0000256" key="9">
    <source>
        <dbReference type="PROSITE-ProRule" id="PRU00277"/>
    </source>
</evidence>
<dbReference type="EMBL" id="JBEVCJ010000009">
    <property type="protein sequence ID" value="MET1255361.1"/>
    <property type="molecule type" value="Genomic_DNA"/>
</dbReference>
<dbReference type="PANTHER" id="PTHR47861">
    <property type="entry name" value="FKBP-TYPE PEPTIDYL-PROLYL CIS-TRANS ISOMERASE SLYD"/>
    <property type="match status" value="1"/>
</dbReference>
<sequence>MKIEQDKVVQFNYKLSDSAQNTLEESDDKVPMAYLHGHNNLLKGLEAAMEGHEVGDKFSVILEPAEAYGEIRPDAEQRIPVKHLHGAKNWKKGMIGVVQTEQGRRQVTVVKVGKFMVTVDFNHPFAGKTLTFDVDVIDVREATNEELAHGHAHGVGGHHH</sequence>
<dbReference type="InterPro" id="IPR001179">
    <property type="entry name" value="PPIase_FKBP_dom"/>
</dbReference>
<evidence type="ECO:0000256" key="5">
    <source>
        <dbReference type="ARBA" id="ARBA00023110"/>
    </source>
</evidence>
<comment type="subcellular location">
    <subcellularLocation>
        <location evidence="2">Cytoplasm</location>
    </subcellularLocation>
</comment>
<gene>
    <name evidence="12" type="ORF">ABVT43_09510</name>
</gene>
<evidence type="ECO:0000313" key="12">
    <source>
        <dbReference type="EMBL" id="MET1255361.1"/>
    </source>
</evidence>
<comment type="similarity">
    <text evidence="3 10">Belongs to the FKBP-type PPIase family.</text>
</comment>
<dbReference type="EC" id="5.2.1.8" evidence="10"/>
<dbReference type="GO" id="GO:0016853">
    <property type="term" value="F:isomerase activity"/>
    <property type="evidence" value="ECO:0007669"/>
    <property type="project" value="UniProtKB-KW"/>
</dbReference>
<keyword evidence="5 9" id="KW-0697">Rotamase</keyword>
<comment type="function">
    <text evidence="8">Also involved in hydrogenase metallocenter assembly, probably by participating in the nickel insertion step. This function in hydrogenase biosynthesis requires chaperone activity and the presence of the metal-binding domain, but not PPIase activity.</text>
</comment>